<dbReference type="SUPFAM" id="SSF161098">
    <property type="entry name" value="MetI-like"/>
    <property type="match status" value="1"/>
</dbReference>
<feature type="transmembrane region" description="Helical" evidence="7">
    <location>
        <begin position="46"/>
        <end position="70"/>
    </location>
</feature>
<proteinExistence type="inferred from homology"/>
<protein>
    <submittedName>
        <fullName evidence="9">Sugar ABC transporter permease</fullName>
    </submittedName>
</protein>
<comment type="caution">
    <text evidence="9">The sequence shown here is derived from an EMBL/GenBank/DDBJ whole genome shotgun (WGS) entry which is preliminary data.</text>
</comment>
<dbReference type="GO" id="GO:0005886">
    <property type="term" value="C:plasma membrane"/>
    <property type="evidence" value="ECO:0007669"/>
    <property type="project" value="UniProtKB-SubCell"/>
</dbReference>
<feature type="transmembrane region" description="Helical" evidence="7">
    <location>
        <begin position="138"/>
        <end position="161"/>
    </location>
</feature>
<reference evidence="9 10" key="1">
    <citation type="submission" date="2019-01" db="EMBL/GenBank/DDBJ databases">
        <authorList>
            <person name="Li J."/>
        </authorList>
    </citation>
    <scope>NUCLEOTIDE SEQUENCE [LARGE SCALE GENOMIC DNA]</scope>
    <source>
        <strain evidence="9 10">CCUG 35506</strain>
    </source>
</reference>
<evidence type="ECO:0000256" key="7">
    <source>
        <dbReference type="RuleBase" id="RU363032"/>
    </source>
</evidence>
<dbReference type="PANTHER" id="PTHR43227">
    <property type="entry name" value="BLL4140 PROTEIN"/>
    <property type="match status" value="1"/>
</dbReference>
<evidence type="ECO:0000256" key="2">
    <source>
        <dbReference type="ARBA" id="ARBA00022448"/>
    </source>
</evidence>
<feature type="transmembrane region" description="Helical" evidence="7">
    <location>
        <begin position="296"/>
        <end position="317"/>
    </location>
</feature>
<evidence type="ECO:0000256" key="4">
    <source>
        <dbReference type="ARBA" id="ARBA00022692"/>
    </source>
</evidence>
<evidence type="ECO:0000313" key="10">
    <source>
        <dbReference type="Proteomes" id="UP000292935"/>
    </source>
</evidence>
<comment type="subcellular location">
    <subcellularLocation>
        <location evidence="1 7">Cell membrane</location>
        <topology evidence="1 7">Multi-pass membrane protein</topology>
    </subcellularLocation>
</comment>
<feature type="transmembrane region" description="Helical" evidence="7">
    <location>
        <begin position="102"/>
        <end position="126"/>
    </location>
</feature>
<dbReference type="InterPro" id="IPR000515">
    <property type="entry name" value="MetI-like"/>
</dbReference>
<dbReference type="InterPro" id="IPR035906">
    <property type="entry name" value="MetI-like_sf"/>
</dbReference>
<dbReference type="Pfam" id="PF00528">
    <property type="entry name" value="BPD_transp_1"/>
    <property type="match status" value="1"/>
</dbReference>
<dbReference type="GO" id="GO:0055085">
    <property type="term" value="P:transmembrane transport"/>
    <property type="evidence" value="ECO:0007669"/>
    <property type="project" value="InterPro"/>
</dbReference>
<keyword evidence="3" id="KW-1003">Cell membrane</keyword>
<keyword evidence="2 7" id="KW-0813">Transport</keyword>
<keyword evidence="5 7" id="KW-1133">Transmembrane helix</keyword>
<dbReference type="Proteomes" id="UP000292935">
    <property type="component" value="Unassembled WGS sequence"/>
</dbReference>
<accession>A0A4Q2JLU5</accession>
<dbReference type="EMBL" id="SDPO01000003">
    <property type="protein sequence ID" value="RXZ47686.1"/>
    <property type="molecule type" value="Genomic_DNA"/>
</dbReference>
<dbReference type="Gene3D" id="1.10.3720.10">
    <property type="entry name" value="MetI-like"/>
    <property type="match status" value="1"/>
</dbReference>
<evidence type="ECO:0000256" key="5">
    <source>
        <dbReference type="ARBA" id="ARBA00022989"/>
    </source>
</evidence>
<dbReference type="InterPro" id="IPR050809">
    <property type="entry name" value="UgpAE/MalFG_permease"/>
</dbReference>
<dbReference type="PANTHER" id="PTHR43227:SF8">
    <property type="entry name" value="DIACETYLCHITOBIOSE UPTAKE SYSTEM PERMEASE PROTEIN DASB"/>
    <property type="match status" value="1"/>
</dbReference>
<evidence type="ECO:0000259" key="8">
    <source>
        <dbReference type="PROSITE" id="PS50928"/>
    </source>
</evidence>
<keyword evidence="10" id="KW-1185">Reference proteome</keyword>
<dbReference type="OrthoDB" id="3210259at2"/>
<evidence type="ECO:0000256" key="1">
    <source>
        <dbReference type="ARBA" id="ARBA00004651"/>
    </source>
</evidence>
<dbReference type="PROSITE" id="PS50928">
    <property type="entry name" value="ABC_TM1"/>
    <property type="match status" value="1"/>
</dbReference>
<feature type="transmembrane region" description="Helical" evidence="7">
    <location>
        <begin position="243"/>
        <end position="262"/>
    </location>
</feature>
<keyword evidence="4 7" id="KW-0812">Transmembrane</keyword>
<comment type="similarity">
    <text evidence="7">Belongs to the binding-protein-dependent transport system permease family.</text>
</comment>
<sequence>MTVAHVHAQPPAGVSTETYATVAATGTRAAGATGGRRRRARRDWAGWWFVGPFMLVFGLVFVAPLLYAMYLSLFRETLIGGNSFVGLENYAKALVDPKFWEAMLRVSIFLLVQVPIMLGLGLFAALALDSARLRWVPFYRLSIFLPYAVPGVVAVMIWGYMYGSQFGLVADINRFFGVELPSPLAENLILLSIGNIVTWEFVGYNMLIFFSALKAVPQELYEAAEIDGAGAFRTIFSIKLPSIRGAIIIATIFSVIGSFQLFNEPSILQTIAPNSITTYFTPNLYAFNLSFAGSQFNYAAAIAIVSGVITMVVAYLVQLAGEKNEATS</sequence>
<dbReference type="CDD" id="cd06261">
    <property type="entry name" value="TM_PBP2"/>
    <property type="match status" value="1"/>
</dbReference>
<organism evidence="9 10">
    <name type="scientific">Agromyces fucosus</name>
    <dbReference type="NCBI Taxonomy" id="41985"/>
    <lineage>
        <taxon>Bacteria</taxon>
        <taxon>Bacillati</taxon>
        <taxon>Actinomycetota</taxon>
        <taxon>Actinomycetes</taxon>
        <taxon>Micrococcales</taxon>
        <taxon>Microbacteriaceae</taxon>
        <taxon>Agromyces</taxon>
    </lineage>
</organism>
<evidence type="ECO:0000256" key="6">
    <source>
        <dbReference type="ARBA" id="ARBA00023136"/>
    </source>
</evidence>
<feature type="transmembrane region" description="Helical" evidence="7">
    <location>
        <begin position="188"/>
        <end position="210"/>
    </location>
</feature>
<dbReference type="RefSeq" id="WP_115961027.1">
    <property type="nucleotide sequence ID" value="NZ_SDPO01000003.1"/>
</dbReference>
<dbReference type="AlphaFoldDB" id="A0A4Q2JLU5"/>
<gene>
    <name evidence="9" type="ORF">ESP57_14180</name>
</gene>
<name>A0A4Q2JLU5_9MICO</name>
<evidence type="ECO:0000256" key="3">
    <source>
        <dbReference type="ARBA" id="ARBA00022475"/>
    </source>
</evidence>
<feature type="domain" description="ABC transmembrane type-1" evidence="8">
    <location>
        <begin position="103"/>
        <end position="317"/>
    </location>
</feature>
<keyword evidence="6 7" id="KW-0472">Membrane</keyword>
<evidence type="ECO:0000313" key="9">
    <source>
        <dbReference type="EMBL" id="RXZ47686.1"/>
    </source>
</evidence>